<sequence>MKIKTNKIKSSAIIMALIVGIIITIIATSAALIVSSRLQITAQSRQGKQAYRAAVSGIEDALMLIKQARLTGNLSSVTDFSKNKVEIAKETPDRRRATYDLQISSDLVSSFPSSFQALSSADLYSKLTQLNYSNAASSSGFGEKIEEFSKINIDNYYDIDITHADVSSMNIYFSKPHYRGTAGKPKYLNNSITALNLKLISEDKNGEGQLVYEETTDKYDNKAEVLSAKINLCKRSGATCKLRIRPQATSASNINPKYSGIGASTPGKYIYFAVVSRNSIGGLVGYEEENPGIVKIQSIGYVGEAVRKLEAKVDLTSGQYLGLFDFGVYCGEKCEGRGIDAL</sequence>
<gene>
    <name evidence="2" type="ORF">BWY43_00425</name>
</gene>
<evidence type="ECO:0000256" key="1">
    <source>
        <dbReference type="SAM" id="Phobius"/>
    </source>
</evidence>
<evidence type="ECO:0008006" key="3">
    <source>
        <dbReference type="Google" id="ProtNLM"/>
    </source>
</evidence>
<keyword evidence="1" id="KW-0472">Membrane</keyword>
<dbReference type="AlphaFoldDB" id="A0A1V5SDN4"/>
<feature type="transmembrane region" description="Helical" evidence="1">
    <location>
        <begin position="12"/>
        <end position="34"/>
    </location>
</feature>
<keyword evidence="1" id="KW-0812">Transmembrane</keyword>
<reference evidence="2" key="1">
    <citation type="submission" date="2017-02" db="EMBL/GenBank/DDBJ databases">
        <title>Delving into the versatile metabolic prowess of the omnipresent phylum Bacteroidetes.</title>
        <authorList>
            <person name="Nobu M.K."/>
            <person name="Mei R."/>
            <person name="Narihiro T."/>
            <person name="Kuroda K."/>
            <person name="Liu W.-T."/>
        </authorList>
    </citation>
    <scope>NUCLEOTIDE SEQUENCE</scope>
    <source>
        <strain evidence="2">ADurb.Bin280</strain>
    </source>
</reference>
<protein>
    <recommendedName>
        <fullName evidence="3">Type 4 fimbrial biogenesis protein PilX N-terminal domain-containing protein</fullName>
    </recommendedName>
</protein>
<evidence type="ECO:0000313" key="2">
    <source>
        <dbReference type="EMBL" id="OQA52636.1"/>
    </source>
</evidence>
<dbReference type="Proteomes" id="UP000485367">
    <property type="component" value="Unassembled WGS sequence"/>
</dbReference>
<dbReference type="EMBL" id="MWBO01000026">
    <property type="protein sequence ID" value="OQA52636.1"/>
    <property type="molecule type" value="Genomic_DNA"/>
</dbReference>
<accession>A0A1V5SDN4</accession>
<comment type="caution">
    <text evidence="2">The sequence shown here is derived from an EMBL/GenBank/DDBJ whole genome shotgun (WGS) entry which is preliminary data.</text>
</comment>
<keyword evidence="1" id="KW-1133">Transmembrane helix</keyword>
<name>A0A1V5SDN4_9BACT</name>
<proteinExistence type="predicted"/>
<organism evidence="2">
    <name type="scientific">candidate division WS2 bacterium ADurb.Bin280</name>
    <dbReference type="NCBI Taxonomy" id="1852829"/>
    <lineage>
        <taxon>Bacteria</taxon>
        <taxon>candidate division WS2</taxon>
    </lineage>
</organism>